<comment type="caution">
    <text evidence="1">The sequence shown here is derived from an EMBL/GenBank/DDBJ whole genome shotgun (WGS) entry which is preliminary data.</text>
</comment>
<evidence type="ECO:0000313" key="1">
    <source>
        <dbReference type="EMBL" id="MBB5263886.1"/>
    </source>
</evidence>
<sequence>MAGNELPENKDLKNIFLFYEKIRDFSRKYDRKMIKPRKFFRVFIIYG</sequence>
<gene>
    <name evidence="1" type="ORF">HNP82_000991</name>
</gene>
<dbReference type="AlphaFoldDB" id="A0A7W8H8L2"/>
<dbReference type="Proteomes" id="UP000543642">
    <property type="component" value="Unassembled WGS sequence"/>
</dbReference>
<dbReference type="EMBL" id="JACHFW010000003">
    <property type="protein sequence ID" value="MBB5263886.1"/>
    <property type="molecule type" value="Genomic_DNA"/>
</dbReference>
<keyword evidence="2" id="KW-1185">Reference proteome</keyword>
<organism evidence="1 2">
    <name type="scientific">Catenibacillus scindens</name>
    <dbReference type="NCBI Taxonomy" id="673271"/>
    <lineage>
        <taxon>Bacteria</taxon>
        <taxon>Bacillati</taxon>
        <taxon>Bacillota</taxon>
        <taxon>Clostridia</taxon>
        <taxon>Lachnospirales</taxon>
        <taxon>Lachnospiraceae</taxon>
        <taxon>Catenibacillus</taxon>
    </lineage>
</organism>
<proteinExistence type="predicted"/>
<protein>
    <submittedName>
        <fullName evidence="1">Uncharacterized protein</fullName>
    </submittedName>
</protein>
<accession>A0A7W8H8L2</accession>
<evidence type="ECO:0000313" key="2">
    <source>
        <dbReference type="Proteomes" id="UP000543642"/>
    </source>
</evidence>
<reference evidence="1 2" key="1">
    <citation type="submission" date="2020-08" db="EMBL/GenBank/DDBJ databases">
        <title>Genomic Encyclopedia of Type Strains, Phase IV (KMG-IV): sequencing the most valuable type-strain genomes for metagenomic binning, comparative biology and taxonomic classification.</title>
        <authorList>
            <person name="Goeker M."/>
        </authorList>
    </citation>
    <scope>NUCLEOTIDE SEQUENCE [LARGE SCALE GENOMIC DNA]</scope>
    <source>
        <strain evidence="1 2">DSM 106146</strain>
    </source>
</reference>
<name>A0A7W8H8L2_9FIRM</name>